<evidence type="ECO:0000256" key="7">
    <source>
        <dbReference type="SAM" id="MobiDB-lite"/>
    </source>
</evidence>
<feature type="compositionally biased region" description="Polar residues" evidence="7">
    <location>
        <begin position="7"/>
        <end position="16"/>
    </location>
</feature>
<dbReference type="CDD" id="cd00221">
    <property type="entry name" value="Vsr"/>
    <property type="match status" value="1"/>
</dbReference>
<feature type="domain" description="DUF559" evidence="8">
    <location>
        <begin position="96"/>
        <end position="135"/>
    </location>
</feature>
<dbReference type="SUPFAM" id="SSF52980">
    <property type="entry name" value="Restriction endonuclease-like"/>
    <property type="match status" value="1"/>
</dbReference>
<proteinExistence type="inferred from homology"/>
<evidence type="ECO:0000256" key="3">
    <source>
        <dbReference type="ARBA" id="ARBA00022763"/>
    </source>
</evidence>
<name>A0A3S8Z984_9ACTO</name>
<protein>
    <submittedName>
        <fullName evidence="9">Very short patch repair endonuclease</fullName>
    </submittedName>
</protein>
<evidence type="ECO:0000256" key="4">
    <source>
        <dbReference type="ARBA" id="ARBA00022801"/>
    </source>
</evidence>
<dbReference type="InterPro" id="IPR004603">
    <property type="entry name" value="DNA_mismatch_endonuc_vsr"/>
</dbReference>
<keyword evidence="2 9" id="KW-0255">Endonuclease</keyword>
<dbReference type="GO" id="GO:0006298">
    <property type="term" value="P:mismatch repair"/>
    <property type="evidence" value="ECO:0007669"/>
    <property type="project" value="InterPro"/>
</dbReference>
<evidence type="ECO:0000259" key="8">
    <source>
        <dbReference type="Pfam" id="PF04480"/>
    </source>
</evidence>
<reference evidence="9 10" key="1">
    <citation type="submission" date="2018-12" db="EMBL/GenBank/DDBJ databases">
        <title>Complete genome sequence of Flaviflexus salsibiostraticola KCTC 33148.</title>
        <authorList>
            <person name="Bae J.-W."/>
        </authorList>
    </citation>
    <scope>NUCLEOTIDE SEQUENCE [LARGE SCALE GENOMIC DNA]</scope>
    <source>
        <strain evidence="9 10">KCTC 33148</strain>
    </source>
</reference>
<dbReference type="Pfam" id="PF03852">
    <property type="entry name" value="Vsr"/>
    <property type="match status" value="1"/>
</dbReference>
<evidence type="ECO:0000256" key="2">
    <source>
        <dbReference type="ARBA" id="ARBA00022759"/>
    </source>
</evidence>
<dbReference type="GO" id="GO:0004519">
    <property type="term" value="F:endonuclease activity"/>
    <property type="evidence" value="ECO:0007669"/>
    <property type="project" value="UniProtKB-KW"/>
</dbReference>
<dbReference type="OrthoDB" id="9801520at2"/>
<evidence type="ECO:0000256" key="6">
    <source>
        <dbReference type="ARBA" id="ARBA00029466"/>
    </source>
</evidence>
<comment type="similarity">
    <text evidence="6">Belongs to the Vsr family.</text>
</comment>
<accession>A0A3S8Z984</accession>
<dbReference type="NCBIfam" id="TIGR00632">
    <property type="entry name" value="vsr"/>
    <property type="match status" value="1"/>
</dbReference>
<gene>
    <name evidence="9" type="ORF">EJO69_06970</name>
</gene>
<feature type="region of interest" description="Disordered" evidence="7">
    <location>
        <begin position="1"/>
        <end position="21"/>
    </location>
</feature>
<keyword evidence="1" id="KW-0540">Nuclease</keyword>
<dbReference type="AlphaFoldDB" id="A0A3S8Z984"/>
<dbReference type="Gene3D" id="3.40.960.10">
    <property type="entry name" value="VSR Endonuclease"/>
    <property type="match status" value="1"/>
</dbReference>
<organism evidence="9 10">
    <name type="scientific">Flaviflexus salsibiostraticola</name>
    <dbReference type="NCBI Taxonomy" id="1282737"/>
    <lineage>
        <taxon>Bacteria</taxon>
        <taxon>Bacillati</taxon>
        <taxon>Actinomycetota</taxon>
        <taxon>Actinomycetes</taxon>
        <taxon>Actinomycetales</taxon>
        <taxon>Actinomycetaceae</taxon>
        <taxon>Flaviflexus</taxon>
    </lineage>
</organism>
<dbReference type="Pfam" id="PF04480">
    <property type="entry name" value="DUF559"/>
    <property type="match status" value="1"/>
</dbReference>
<dbReference type="InterPro" id="IPR011335">
    <property type="entry name" value="Restrct_endonuc-II-like"/>
</dbReference>
<dbReference type="Proteomes" id="UP000270021">
    <property type="component" value="Chromosome"/>
</dbReference>
<keyword evidence="10" id="KW-1185">Reference proteome</keyword>
<keyword evidence="3" id="KW-0227">DNA damage</keyword>
<dbReference type="RefSeq" id="WP_126040520.1">
    <property type="nucleotide sequence ID" value="NZ_CP034438.1"/>
</dbReference>
<dbReference type="KEGG" id="fsl:EJO69_06970"/>
<evidence type="ECO:0000313" key="9">
    <source>
        <dbReference type="EMBL" id="AZN30080.1"/>
    </source>
</evidence>
<dbReference type="GO" id="GO:0016787">
    <property type="term" value="F:hydrolase activity"/>
    <property type="evidence" value="ECO:0007669"/>
    <property type="project" value="UniProtKB-KW"/>
</dbReference>
<dbReference type="EMBL" id="CP034438">
    <property type="protein sequence ID" value="AZN30080.1"/>
    <property type="molecule type" value="Genomic_DNA"/>
</dbReference>
<keyword evidence="4" id="KW-0378">Hydrolase</keyword>
<evidence type="ECO:0000256" key="1">
    <source>
        <dbReference type="ARBA" id="ARBA00022722"/>
    </source>
</evidence>
<sequence length="159" mass="18281">MDRPKPSSYTAQQTMKANRRRDTRAELAVRRLLHRAGARYRVDYAPDPADRRQKADIVFTRARIAVFIDGCFWHGCPQHYIPPRSNADYWLSKIEGNRKRDADTSAHLKAVGWRVLRFWEHEDPAAIVEQILQELITARAGRSAAVLKAEETGQEGVDR</sequence>
<dbReference type="InterPro" id="IPR007569">
    <property type="entry name" value="DUF559"/>
</dbReference>
<evidence type="ECO:0000313" key="10">
    <source>
        <dbReference type="Proteomes" id="UP000270021"/>
    </source>
</evidence>
<evidence type="ECO:0000256" key="5">
    <source>
        <dbReference type="ARBA" id="ARBA00023204"/>
    </source>
</evidence>
<keyword evidence="5" id="KW-0234">DNA repair</keyword>